<keyword evidence="3" id="KW-1185">Reference proteome</keyword>
<gene>
    <name evidence="2" type="ORF">AVEN_212623_1</name>
</gene>
<feature type="compositionally biased region" description="Basic and acidic residues" evidence="1">
    <location>
        <begin position="30"/>
        <end position="51"/>
    </location>
</feature>
<evidence type="ECO:0000313" key="2">
    <source>
        <dbReference type="EMBL" id="GBN14127.1"/>
    </source>
</evidence>
<evidence type="ECO:0000313" key="3">
    <source>
        <dbReference type="Proteomes" id="UP000499080"/>
    </source>
</evidence>
<accession>A0A4Y2LLB3</accession>
<dbReference type="EMBL" id="BGPR01005867">
    <property type="protein sequence ID" value="GBN14127.1"/>
    <property type="molecule type" value="Genomic_DNA"/>
</dbReference>
<dbReference type="AlphaFoldDB" id="A0A4Y2LLB3"/>
<proteinExistence type="predicted"/>
<feature type="compositionally biased region" description="Basic and acidic residues" evidence="1">
    <location>
        <begin position="104"/>
        <end position="114"/>
    </location>
</feature>
<sequence length="114" mass="12792">MLGSVGRAIGVHFQRCQAFHTHVQQLRIFEQRDPHLSQMESHKQDSSDVPKKSNQGTLNREIGVAKGLGHHAQYIASQKWNSGNCALMCRIPSFLTDPSPAVDPDPRIRFESET</sequence>
<evidence type="ECO:0000256" key="1">
    <source>
        <dbReference type="SAM" id="MobiDB-lite"/>
    </source>
</evidence>
<name>A0A4Y2LLB3_ARAVE</name>
<feature type="region of interest" description="Disordered" evidence="1">
    <location>
        <begin position="30"/>
        <end position="58"/>
    </location>
</feature>
<feature type="region of interest" description="Disordered" evidence="1">
    <location>
        <begin position="94"/>
        <end position="114"/>
    </location>
</feature>
<protein>
    <submittedName>
        <fullName evidence="2">Uncharacterized protein</fullName>
    </submittedName>
</protein>
<comment type="caution">
    <text evidence="2">The sequence shown here is derived from an EMBL/GenBank/DDBJ whole genome shotgun (WGS) entry which is preliminary data.</text>
</comment>
<reference evidence="2 3" key="1">
    <citation type="journal article" date="2019" name="Sci. Rep.">
        <title>Orb-weaving spider Araneus ventricosus genome elucidates the spidroin gene catalogue.</title>
        <authorList>
            <person name="Kono N."/>
            <person name="Nakamura H."/>
            <person name="Ohtoshi R."/>
            <person name="Moran D.A.P."/>
            <person name="Shinohara A."/>
            <person name="Yoshida Y."/>
            <person name="Fujiwara M."/>
            <person name="Mori M."/>
            <person name="Tomita M."/>
            <person name="Arakawa K."/>
        </authorList>
    </citation>
    <scope>NUCLEOTIDE SEQUENCE [LARGE SCALE GENOMIC DNA]</scope>
</reference>
<organism evidence="2 3">
    <name type="scientific">Araneus ventricosus</name>
    <name type="common">Orbweaver spider</name>
    <name type="synonym">Epeira ventricosa</name>
    <dbReference type="NCBI Taxonomy" id="182803"/>
    <lineage>
        <taxon>Eukaryota</taxon>
        <taxon>Metazoa</taxon>
        <taxon>Ecdysozoa</taxon>
        <taxon>Arthropoda</taxon>
        <taxon>Chelicerata</taxon>
        <taxon>Arachnida</taxon>
        <taxon>Araneae</taxon>
        <taxon>Araneomorphae</taxon>
        <taxon>Entelegynae</taxon>
        <taxon>Araneoidea</taxon>
        <taxon>Araneidae</taxon>
        <taxon>Araneus</taxon>
    </lineage>
</organism>
<dbReference type="Proteomes" id="UP000499080">
    <property type="component" value="Unassembled WGS sequence"/>
</dbReference>